<comment type="catalytic activity">
    <reaction evidence="1">
        <text>chorismate = isochorismate</text>
        <dbReference type="Rhea" id="RHEA:18985"/>
        <dbReference type="ChEBI" id="CHEBI:29748"/>
        <dbReference type="ChEBI" id="CHEBI:29780"/>
        <dbReference type="EC" id="5.4.4.2"/>
    </reaction>
</comment>
<evidence type="ECO:0000256" key="1">
    <source>
        <dbReference type="ARBA" id="ARBA00000799"/>
    </source>
</evidence>
<name>A0A4Q8QGW8_9FLAO</name>
<proteinExistence type="inferred from homology"/>
<evidence type="ECO:0000256" key="3">
    <source>
        <dbReference type="ARBA" id="ARBA00012824"/>
    </source>
</evidence>
<dbReference type="InterPro" id="IPR005801">
    <property type="entry name" value="ADC_synthase"/>
</dbReference>
<dbReference type="InterPro" id="IPR015890">
    <property type="entry name" value="Chorismate_C"/>
</dbReference>
<dbReference type="PANTHER" id="PTHR42839:SF2">
    <property type="entry name" value="ISOCHORISMATE SYNTHASE ENTC"/>
    <property type="match status" value="1"/>
</dbReference>
<keyword evidence="8" id="KW-1185">Reference proteome</keyword>
<feature type="domain" description="Chorismate-utilising enzyme C-terminal" evidence="6">
    <location>
        <begin position="98"/>
        <end position="337"/>
    </location>
</feature>
<dbReference type="GO" id="GO:0008909">
    <property type="term" value="F:isochorismate synthase activity"/>
    <property type="evidence" value="ECO:0007669"/>
    <property type="project" value="UniProtKB-EC"/>
</dbReference>
<comment type="similarity">
    <text evidence="2">Belongs to the isochorismate synthase family.</text>
</comment>
<organism evidence="7 8">
    <name type="scientific">Flagellimonas allohymeniacidonis</name>
    <dbReference type="NCBI Taxonomy" id="2517819"/>
    <lineage>
        <taxon>Bacteria</taxon>
        <taxon>Pseudomonadati</taxon>
        <taxon>Bacteroidota</taxon>
        <taxon>Flavobacteriia</taxon>
        <taxon>Flavobacteriales</taxon>
        <taxon>Flavobacteriaceae</taxon>
        <taxon>Flagellimonas</taxon>
    </lineage>
</organism>
<evidence type="ECO:0000256" key="4">
    <source>
        <dbReference type="ARBA" id="ARBA00023235"/>
    </source>
</evidence>
<keyword evidence="4 7" id="KW-0413">Isomerase</keyword>
<evidence type="ECO:0000256" key="2">
    <source>
        <dbReference type="ARBA" id="ARBA00005297"/>
    </source>
</evidence>
<evidence type="ECO:0000259" key="6">
    <source>
        <dbReference type="Pfam" id="PF00425"/>
    </source>
</evidence>
<dbReference type="AlphaFoldDB" id="A0A4Q8QGW8"/>
<protein>
    <recommendedName>
        <fullName evidence="3">isochorismate synthase</fullName>
        <ecNumber evidence="3">5.4.4.2</ecNumber>
    </recommendedName>
    <alternativeName>
        <fullName evidence="5">Isochorismate mutase</fullName>
    </alternativeName>
</protein>
<dbReference type="EMBL" id="SGIU01000001">
    <property type="protein sequence ID" value="TAI49805.1"/>
    <property type="molecule type" value="Genomic_DNA"/>
</dbReference>
<comment type="caution">
    <text evidence="7">The sequence shown here is derived from an EMBL/GenBank/DDBJ whole genome shotgun (WGS) entry which is preliminary data.</text>
</comment>
<dbReference type="SUPFAM" id="SSF56322">
    <property type="entry name" value="ADC synthase"/>
    <property type="match status" value="1"/>
</dbReference>
<dbReference type="Pfam" id="PF00425">
    <property type="entry name" value="Chorismate_bind"/>
    <property type="match status" value="1"/>
</dbReference>
<gene>
    <name evidence="7" type="ORF">EW142_02245</name>
</gene>
<evidence type="ECO:0000256" key="5">
    <source>
        <dbReference type="ARBA" id="ARBA00041564"/>
    </source>
</evidence>
<sequence length="345" mass="38951">MDKVLNKGEDWIQRNLPFCIYRKPNSDKVQGVFQNTDELHKTEKFKEEGFVFAPFDLSKGAILIQPDERIESTHILEEQKVVSTIPQSEEGKLFHINLVCKGLEVIKSGEIQKVVLSRKIDVQTKRQPIELFTSLLNSYSNAFCYLFFHPKIGLWCGATPETLVSIKQRKLTTVSLAGTLPIIDNSVPYWEKKELEEQGVVTSFIQEKLRPYLKKIHSGALETVRAGKLWHLKTPLTGELLPDASVVSVVRALHPTPAVCGLPVNKATAFILENEGYDRTFYTGFLGELNLEGKKEVSLFVNLRCMQLEGGNARIFVGGGITAESIPEKEWEETQNKSRTMLNML</sequence>
<accession>A0A4Q8QGW8</accession>
<dbReference type="NCBIfam" id="TIGR00543">
    <property type="entry name" value="isochor_syn"/>
    <property type="match status" value="1"/>
</dbReference>
<reference evidence="7 8" key="1">
    <citation type="submission" date="2019-02" db="EMBL/GenBank/DDBJ databases">
        <title>Draft genome sequence of Muricauda sp. 176CP4-71.</title>
        <authorList>
            <person name="Park J.-S."/>
        </authorList>
    </citation>
    <scope>NUCLEOTIDE SEQUENCE [LARGE SCALE GENOMIC DNA]</scope>
    <source>
        <strain evidence="7 8">176CP4-71</strain>
    </source>
</reference>
<evidence type="ECO:0000313" key="8">
    <source>
        <dbReference type="Proteomes" id="UP000291981"/>
    </source>
</evidence>
<dbReference type="EC" id="5.4.4.2" evidence="3"/>
<dbReference type="OrthoDB" id="9806579at2"/>
<dbReference type="PANTHER" id="PTHR42839">
    <property type="entry name" value="ISOCHORISMATE SYNTHASE ENTC"/>
    <property type="match status" value="1"/>
</dbReference>
<dbReference type="InterPro" id="IPR004561">
    <property type="entry name" value="IsoChor_synthase"/>
</dbReference>
<evidence type="ECO:0000313" key="7">
    <source>
        <dbReference type="EMBL" id="TAI49805.1"/>
    </source>
</evidence>
<dbReference type="Proteomes" id="UP000291981">
    <property type="component" value="Unassembled WGS sequence"/>
</dbReference>
<dbReference type="Gene3D" id="3.60.120.10">
    <property type="entry name" value="Anthranilate synthase"/>
    <property type="match status" value="1"/>
</dbReference>